<name>X6M9X1_RETFI</name>
<feature type="chain" id="PRO_5004974779" evidence="3">
    <location>
        <begin position="25"/>
        <end position="476"/>
    </location>
</feature>
<feature type="region of interest" description="Disordered" evidence="1">
    <location>
        <begin position="204"/>
        <end position="249"/>
    </location>
</feature>
<sequence length="476" mass="53611">HTHTHTQTTKSFLLLLCAVYFVNSDEVVLQNIHHQLMTEDLIVNAQAMQANPRTQEHERELEIDLELHPELENTTMLDENTISPISEDDLLRSKLSAFPILRPTVPVWTQSDCTLSSKQTTTQTSTAVGTNSNFISSSQSSHKGLPNVCARKTREIETYITHIDTLFFFAIHIECDAKPKTKLGVNIGAHEGSEVTKEYLAESQTNVTRGSSDTDQNPNNSNHKDNRSNNDDRLPRMDEKTDEPQVMDKPFSQMNATTIANQLQKKNNDITTLTAETNPKFSFQPKRDSDVSVPAMHIEDEYNKSNWSLSLPDLPTDRKSWVDQGNIVEKENFLNVVHRQSTDHSQSETQTSDVATYLQKNNVDHVNIASARPPSQIPPTKNIGGDTPRLESGSKLESEKKASVDYLGSDTSSEHVHKRPTNVLNAEGFEKLDSRSTSTFSKSQSRVSTLFEALYLFLVVSVFCLWLVKKQLRDEK</sequence>
<evidence type="ECO:0000256" key="1">
    <source>
        <dbReference type="SAM" id="MobiDB-lite"/>
    </source>
</evidence>
<protein>
    <submittedName>
        <fullName evidence="4">Uncharacterized protein</fullName>
    </submittedName>
</protein>
<dbReference type="AlphaFoldDB" id="X6M9X1"/>
<feature type="transmembrane region" description="Helical" evidence="2">
    <location>
        <begin position="450"/>
        <end position="468"/>
    </location>
</feature>
<feature type="region of interest" description="Disordered" evidence="1">
    <location>
        <begin position="369"/>
        <end position="399"/>
    </location>
</feature>
<feature type="compositionally biased region" description="Basic and acidic residues" evidence="1">
    <location>
        <begin position="222"/>
        <end position="243"/>
    </location>
</feature>
<keyword evidence="5" id="KW-1185">Reference proteome</keyword>
<evidence type="ECO:0000313" key="4">
    <source>
        <dbReference type="EMBL" id="ETO10426.1"/>
    </source>
</evidence>
<comment type="caution">
    <text evidence="4">The sequence shown here is derived from an EMBL/GenBank/DDBJ whole genome shotgun (WGS) entry which is preliminary data.</text>
</comment>
<feature type="compositionally biased region" description="Polar residues" evidence="1">
    <location>
        <begin position="204"/>
        <end position="216"/>
    </location>
</feature>
<evidence type="ECO:0000256" key="3">
    <source>
        <dbReference type="SAM" id="SignalP"/>
    </source>
</evidence>
<feature type="non-terminal residue" evidence="4">
    <location>
        <position position="1"/>
    </location>
</feature>
<keyword evidence="2" id="KW-0812">Transmembrane</keyword>
<gene>
    <name evidence="4" type="ORF">RFI_26951</name>
</gene>
<feature type="compositionally biased region" description="Basic and acidic residues" evidence="1">
    <location>
        <begin position="388"/>
        <end position="399"/>
    </location>
</feature>
<dbReference type="Proteomes" id="UP000023152">
    <property type="component" value="Unassembled WGS sequence"/>
</dbReference>
<dbReference type="EMBL" id="ASPP01023478">
    <property type="protein sequence ID" value="ETO10426.1"/>
    <property type="molecule type" value="Genomic_DNA"/>
</dbReference>
<organism evidence="4 5">
    <name type="scientific">Reticulomyxa filosa</name>
    <dbReference type="NCBI Taxonomy" id="46433"/>
    <lineage>
        <taxon>Eukaryota</taxon>
        <taxon>Sar</taxon>
        <taxon>Rhizaria</taxon>
        <taxon>Retaria</taxon>
        <taxon>Foraminifera</taxon>
        <taxon>Monothalamids</taxon>
        <taxon>Reticulomyxidae</taxon>
        <taxon>Reticulomyxa</taxon>
    </lineage>
</organism>
<evidence type="ECO:0000256" key="2">
    <source>
        <dbReference type="SAM" id="Phobius"/>
    </source>
</evidence>
<keyword evidence="2" id="KW-0472">Membrane</keyword>
<accession>X6M9X1</accession>
<evidence type="ECO:0000313" key="5">
    <source>
        <dbReference type="Proteomes" id="UP000023152"/>
    </source>
</evidence>
<proteinExistence type="predicted"/>
<keyword evidence="2" id="KW-1133">Transmembrane helix</keyword>
<keyword evidence="3" id="KW-0732">Signal</keyword>
<feature type="signal peptide" evidence="3">
    <location>
        <begin position="1"/>
        <end position="24"/>
    </location>
</feature>
<reference evidence="4 5" key="1">
    <citation type="journal article" date="2013" name="Curr. Biol.">
        <title>The Genome of the Foraminiferan Reticulomyxa filosa.</title>
        <authorList>
            <person name="Glockner G."/>
            <person name="Hulsmann N."/>
            <person name="Schleicher M."/>
            <person name="Noegel A.A."/>
            <person name="Eichinger L."/>
            <person name="Gallinger C."/>
            <person name="Pawlowski J."/>
            <person name="Sierra R."/>
            <person name="Euteneuer U."/>
            <person name="Pillet L."/>
            <person name="Moustafa A."/>
            <person name="Platzer M."/>
            <person name="Groth M."/>
            <person name="Szafranski K."/>
            <person name="Schliwa M."/>
        </authorList>
    </citation>
    <scope>NUCLEOTIDE SEQUENCE [LARGE SCALE GENOMIC DNA]</scope>
</reference>